<dbReference type="PANTHER" id="PTHR43409">
    <property type="entry name" value="ANAEROBIC MAGNESIUM-PROTOPORPHYRIN IX MONOMETHYL ESTER CYCLASE-RELATED"/>
    <property type="match status" value="1"/>
</dbReference>
<dbReference type="Gene3D" id="3.40.50.280">
    <property type="entry name" value="Cobalamin-binding domain"/>
    <property type="match status" value="1"/>
</dbReference>
<dbReference type="EMBL" id="BHWB01000002">
    <property type="protein sequence ID" value="GCB33675.1"/>
    <property type="molecule type" value="Genomic_DNA"/>
</dbReference>
<dbReference type="Gene3D" id="3.80.30.20">
    <property type="entry name" value="tm_1862 like domain"/>
    <property type="match status" value="1"/>
</dbReference>
<dbReference type="SMART" id="SM00729">
    <property type="entry name" value="Elp3"/>
    <property type="match status" value="1"/>
</dbReference>
<dbReference type="GO" id="GO:0051539">
    <property type="term" value="F:4 iron, 4 sulfur cluster binding"/>
    <property type="evidence" value="ECO:0007669"/>
    <property type="project" value="UniProtKB-KW"/>
</dbReference>
<evidence type="ECO:0000256" key="2">
    <source>
        <dbReference type="ARBA" id="ARBA00022603"/>
    </source>
</evidence>
<dbReference type="PANTHER" id="PTHR43409:SF7">
    <property type="entry name" value="BLL1977 PROTEIN"/>
    <property type="match status" value="1"/>
</dbReference>
<comment type="cofactor">
    <cofactor evidence="1">
        <name>[4Fe-4S] cluster</name>
        <dbReference type="ChEBI" id="CHEBI:49883"/>
    </cofactor>
</comment>
<keyword evidence="4" id="KW-0949">S-adenosyl-L-methionine</keyword>
<sequence>MKRMLFIIPWSEFYIGNTDCNFTDEPERAPEGVVGLATYLKAHGILVKIADMQRMLRCNKGDDNQTLNDLWSICQSFNPEVIGFSFFTARFQYASHIFKYITGRFQKKKLERPLMIAGGVHPTLLPENTLSYIPFDAVIIGEGEIPLLQLLSGVRMEKIKGVFFLGKLSMEKADVISNLDELPFPDWNLVDKEFYTQPSHQISNTDIHKVMPITFGRGCMYRCNFCAHNCFLYARCHSSEYFINKMKWVSHQCGVDTFIVQDSSIGNFRDIWSEVCIKLIKLGTPYKWWANLRVNQVDENFLRLLKQAGCIKLFFGFKSGSQHILDKMNKRITVEQCRQTALLCHKIGIPFYSSYIVNYFDETEEDLELTAQLILETKPTSLAINIFSPVPGSIDYDKNISIIEPYIKNIHDWTKLGMLNLPLLFGNMSQERFGYWYNYLRNLKKYINAHETIIGK</sequence>
<dbReference type="GO" id="GO:0031419">
    <property type="term" value="F:cobalamin binding"/>
    <property type="evidence" value="ECO:0007669"/>
    <property type="project" value="InterPro"/>
</dbReference>
<dbReference type="PROSITE" id="PS51918">
    <property type="entry name" value="RADICAL_SAM"/>
    <property type="match status" value="1"/>
</dbReference>
<evidence type="ECO:0000313" key="10">
    <source>
        <dbReference type="EMBL" id="GCB33675.1"/>
    </source>
</evidence>
<keyword evidence="11" id="KW-1185">Reference proteome</keyword>
<evidence type="ECO:0000256" key="4">
    <source>
        <dbReference type="ARBA" id="ARBA00022691"/>
    </source>
</evidence>
<dbReference type="SFLD" id="SFLDG01082">
    <property type="entry name" value="B12-binding_domain_containing"/>
    <property type="match status" value="1"/>
</dbReference>
<dbReference type="SFLD" id="SFLDS00029">
    <property type="entry name" value="Radical_SAM"/>
    <property type="match status" value="1"/>
</dbReference>
<evidence type="ECO:0000259" key="8">
    <source>
        <dbReference type="PROSITE" id="PS51332"/>
    </source>
</evidence>
<evidence type="ECO:0000256" key="6">
    <source>
        <dbReference type="ARBA" id="ARBA00023004"/>
    </source>
</evidence>
<comment type="caution">
    <text evidence="10">The sequence shown here is derived from an EMBL/GenBank/DDBJ whole genome shotgun (WGS) entry which is preliminary data.</text>
</comment>
<dbReference type="InterPro" id="IPR023404">
    <property type="entry name" value="rSAM_horseshoe"/>
</dbReference>
<protein>
    <submittedName>
        <fullName evidence="10">B12-binding domain-containing radical SAM protein</fullName>
    </submittedName>
</protein>
<dbReference type="GO" id="GO:0005829">
    <property type="term" value="C:cytosol"/>
    <property type="evidence" value="ECO:0007669"/>
    <property type="project" value="TreeGrafter"/>
</dbReference>
<dbReference type="RefSeq" id="WP_125040000.1">
    <property type="nucleotide sequence ID" value="NZ_BHWB01000002.1"/>
</dbReference>
<accession>A0A401LQ46</accession>
<evidence type="ECO:0000313" key="11">
    <source>
        <dbReference type="Proteomes" id="UP000288079"/>
    </source>
</evidence>
<dbReference type="PROSITE" id="PS51332">
    <property type="entry name" value="B12_BINDING"/>
    <property type="match status" value="1"/>
</dbReference>
<evidence type="ECO:0000259" key="9">
    <source>
        <dbReference type="PROSITE" id="PS51918"/>
    </source>
</evidence>
<gene>
    <name evidence="10" type="ORF">KGMB02408_06200</name>
</gene>
<dbReference type="InterPro" id="IPR034466">
    <property type="entry name" value="Methyltransferase_Class_B"/>
</dbReference>
<keyword evidence="2" id="KW-0489">Methyltransferase</keyword>
<feature type="domain" description="B12-binding" evidence="8">
    <location>
        <begin position="13"/>
        <end position="161"/>
    </location>
</feature>
<proteinExistence type="predicted"/>
<dbReference type="AlphaFoldDB" id="A0A401LQ46"/>
<reference evidence="10 11" key="1">
    <citation type="submission" date="2018-10" db="EMBL/GenBank/DDBJ databases">
        <title>Draft Genome Sequence of Bacteroides sp. KCTC 15687.</title>
        <authorList>
            <person name="Yu S.Y."/>
            <person name="Kim J.S."/>
            <person name="Oh B.S."/>
            <person name="Park S.H."/>
            <person name="Kang S.W."/>
            <person name="Park J.E."/>
            <person name="Choi S.H."/>
            <person name="Han K.I."/>
            <person name="Lee K.C."/>
            <person name="Eom M.K."/>
            <person name="Suh M.K."/>
            <person name="Lee D.H."/>
            <person name="Yoon H."/>
            <person name="Kim B."/>
            <person name="Yang S.J."/>
            <person name="Lee J.S."/>
            <person name="Lee J.H."/>
        </authorList>
    </citation>
    <scope>NUCLEOTIDE SEQUENCE [LARGE SCALE GENOMIC DNA]</scope>
    <source>
        <strain evidence="10 11">KCTC 15687</strain>
    </source>
</reference>
<dbReference type="InterPro" id="IPR007197">
    <property type="entry name" value="rSAM"/>
</dbReference>
<dbReference type="Proteomes" id="UP000288079">
    <property type="component" value="Unassembled WGS sequence"/>
</dbReference>
<keyword evidence="7" id="KW-0411">Iron-sulfur</keyword>
<dbReference type="InterPro" id="IPR051198">
    <property type="entry name" value="BchE-like"/>
</dbReference>
<evidence type="ECO:0000256" key="3">
    <source>
        <dbReference type="ARBA" id="ARBA00022679"/>
    </source>
</evidence>
<dbReference type="OrthoDB" id="9801424at2"/>
<dbReference type="GO" id="GO:0003824">
    <property type="term" value="F:catalytic activity"/>
    <property type="evidence" value="ECO:0007669"/>
    <property type="project" value="InterPro"/>
</dbReference>
<evidence type="ECO:0000256" key="7">
    <source>
        <dbReference type="ARBA" id="ARBA00023014"/>
    </source>
</evidence>
<evidence type="ECO:0000256" key="5">
    <source>
        <dbReference type="ARBA" id="ARBA00022723"/>
    </source>
</evidence>
<name>A0A401LQ46_9BACE</name>
<dbReference type="InterPro" id="IPR006158">
    <property type="entry name" value="Cobalamin-bd"/>
</dbReference>
<keyword evidence="3" id="KW-0808">Transferase</keyword>
<organism evidence="10 11">
    <name type="scientific">Bacteroides faecalis</name>
    <dbReference type="NCBI Taxonomy" id="2447885"/>
    <lineage>
        <taxon>Bacteria</taxon>
        <taxon>Pseudomonadati</taxon>
        <taxon>Bacteroidota</taxon>
        <taxon>Bacteroidia</taxon>
        <taxon>Bacteroidales</taxon>
        <taxon>Bacteroidaceae</taxon>
        <taxon>Bacteroides</taxon>
    </lineage>
</organism>
<dbReference type="SUPFAM" id="SSF102114">
    <property type="entry name" value="Radical SAM enzymes"/>
    <property type="match status" value="1"/>
</dbReference>
<evidence type="ECO:0000256" key="1">
    <source>
        <dbReference type="ARBA" id="ARBA00001966"/>
    </source>
</evidence>
<dbReference type="GO" id="GO:0046872">
    <property type="term" value="F:metal ion binding"/>
    <property type="evidence" value="ECO:0007669"/>
    <property type="project" value="UniProtKB-KW"/>
</dbReference>
<dbReference type="InterPro" id="IPR006638">
    <property type="entry name" value="Elp3/MiaA/NifB-like_rSAM"/>
</dbReference>
<dbReference type="Pfam" id="PF04055">
    <property type="entry name" value="Radical_SAM"/>
    <property type="match status" value="1"/>
</dbReference>
<keyword evidence="5" id="KW-0479">Metal-binding</keyword>
<dbReference type="Pfam" id="PF02310">
    <property type="entry name" value="B12-binding"/>
    <property type="match status" value="1"/>
</dbReference>
<feature type="domain" description="Radical SAM core" evidence="9">
    <location>
        <begin position="205"/>
        <end position="427"/>
    </location>
</feature>
<dbReference type="SFLD" id="SFLDG01123">
    <property type="entry name" value="methyltransferase_(Class_B)"/>
    <property type="match status" value="1"/>
</dbReference>
<keyword evidence="6" id="KW-0408">Iron</keyword>
<dbReference type="InterPro" id="IPR058240">
    <property type="entry name" value="rSAM_sf"/>
</dbReference>